<sequence length="144" mass="15027">MVALTAGSCSVQQLLALEVDLLHSLGWELSQPTSLAFLHLYLQAMQGAVGPLACLADCLLELSLLGVGEAPDQPGSAALQPSRSAALALSTALFTSGQQHLVPRVLQLDTWDGQPGLHHLAQVRAPSQPPTTMQPAASQLLGSF</sequence>
<keyword evidence="2" id="KW-1185">Reference proteome</keyword>
<gene>
    <name evidence="1" type="ORF">HaLaN_10066</name>
</gene>
<evidence type="ECO:0000313" key="1">
    <source>
        <dbReference type="EMBL" id="GFH14083.1"/>
    </source>
</evidence>
<dbReference type="Gene3D" id="1.10.472.10">
    <property type="entry name" value="Cyclin-like"/>
    <property type="match status" value="1"/>
</dbReference>
<reference evidence="1 2" key="1">
    <citation type="submission" date="2020-02" db="EMBL/GenBank/DDBJ databases">
        <title>Draft genome sequence of Haematococcus lacustris strain NIES-144.</title>
        <authorList>
            <person name="Morimoto D."/>
            <person name="Nakagawa S."/>
            <person name="Yoshida T."/>
            <person name="Sawayama S."/>
        </authorList>
    </citation>
    <scope>NUCLEOTIDE SEQUENCE [LARGE SCALE GENOMIC DNA]</scope>
    <source>
        <strain evidence="1 2">NIES-144</strain>
    </source>
</reference>
<organism evidence="1 2">
    <name type="scientific">Haematococcus lacustris</name>
    <name type="common">Green alga</name>
    <name type="synonym">Haematococcus pluvialis</name>
    <dbReference type="NCBI Taxonomy" id="44745"/>
    <lineage>
        <taxon>Eukaryota</taxon>
        <taxon>Viridiplantae</taxon>
        <taxon>Chlorophyta</taxon>
        <taxon>core chlorophytes</taxon>
        <taxon>Chlorophyceae</taxon>
        <taxon>CS clade</taxon>
        <taxon>Chlamydomonadales</taxon>
        <taxon>Haematococcaceae</taxon>
        <taxon>Haematococcus</taxon>
    </lineage>
</organism>
<accession>A0A699YV73</accession>
<name>A0A699YV73_HAELA</name>
<dbReference type="Proteomes" id="UP000485058">
    <property type="component" value="Unassembled WGS sequence"/>
</dbReference>
<dbReference type="EMBL" id="BLLF01000684">
    <property type="protein sequence ID" value="GFH14083.1"/>
    <property type="molecule type" value="Genomic_DNA"/>
</dbReference>
<proteinExistence type="predicted"/>
<comment type="caution">
    <text evidence="1">The sequence shown here is derived from an EMBL/GenBank/DDBJ whole genome shotgun (WGS) entry which is preliminary data.</text>
</comment>
<evidence type="ECO:0000313" key="2">
    <source>
        <dbReference type="Proteomes" id="UP000485058"/>
    </source>
</evidence>
<evidence type="ECO:0008006" key="3">
    <source>
        <dbReference type="Google" id="ProtNLM"/>
    </source>
</evidence>
<dbReference type="AlphaFoldDB" id="A0A699YV73"/>
<protein>
    <recommendedName>
        <fullName evidence="3">Cyclin N-terminal domain-containing protein</fullName>
    </recommendedName>
</protein>